<feature type="region of interest" description="Disordered" evidence="1">
    <location>
        <begin position="624"/>
        <end position="667"/>
    </location>
</feature>
<feature type="compositionally biased region" description="Low complexity" evidence="1">
    <location>
        <begin position="880"/>
        <end position="920"/>
    </location>
</feature>
<sequence length="1057" mass="116640">MEGFSQKVKGFLSSAISPVKDYDLREVRCPTRFWKIHDAIKKSSSEETSVFYFEKKSIEKLPKANQTEIIDYLKKEAQSLQRLRHPAILQVVSPIEETKTTMYFATEPILATLDALIQQHRSSKKSNQVSSVEANKPHFTFEELEIQLGISQLIEGVHFLNQTAKLLHRNISPKSIFITKTLKWKIGGLGFSSGIDKQDSIHGLSHDMKEYGYDEGSIILPDLDYLPPEYVQQKKWEYNSDLFSIGRIISEISLNLDRSLDQAGETISKMGVSSYYLSRLSNAKQEAQKKSHLLDSARVCTILLGEPSLRGDVESFVRSAYFSDVKVKSLVYLANIVQKEEESRLQFFRGLLRILTQFSSHIQINYLLPTLIAELSNERTLYVVLPCILAISKELKKDHFMQAIAPNLKQILTNKEPKNEVLACILESLETIVDKSTNEYIKKYVLPIVLGTMCGPTPEIIFQCLNVSTIVIKHFDHDAISHGVVPRLTNLVVGGFPLHIRTKSIQWFSLLIPLLDKKLIEESMLPNLEKILSIDNSPPILEALVFVYEAISKKLGGELLALKVLPALIPMSADKHIDLEQFKTIMKVVKDVLTAYEAERLNELNNLKRYTKSPQETDDKFERVINPSAGGAPPNSSGTSLSNSTNPFADNGGFLEPTTSNNSNNQAFGKITLPSNFISPISSSSDKISPTTTTTTANSSSSKGGMGSGSVFDSPDFTSMTPPPPSTSSNTPPIQLRNPSPKLSYPNSTNTIPSSSTNTYNNTNNNNNNNNAFSSLLTPLPTTSSSTPITPISSSSTSKSSYPAPNYNYNLDDFSATPITPTTSSSSSSNPMPFTSSSSSFSSNTVVGNTGNYQNTSMNLGYNPSSNYNNNNMNMGMGMGLNSGNSSSSSSSGMTLLQPTSNAGSNNNNITTNNNNNNSTQLKYDNSFSSSSKPLNNYSTNSSSGNSGFNNFNMTTDNNNNNFNNNYNNNMNNNNNFNQSSYGGGGGSSSVFNNATNDIFAGMNNNQQILQQHQKNINNFNNVGLNNNMNNQWNGNQQQSQQQQQNTNYNRNNNNLI</sequence>
<dbReference type="GO" id="GO:0004672">
    <property type="term" value="F:protein kinase activity"/>
    <property type="evidence" value="ECO:0007669"/>
    <property type="project" value="InterPro"/>
</dbReference>
<feature type="compositionally biased region" description="Low complexity" evidence="1">
    <location>
        <begin position="744"/>
        <end position="801"/>
    </location>
</feature>
<evidence type="ECO:0000256" key="1">
    <source>
        <dbReference type="SAM" id="MobiDB-lite"/>
    </source>
</evidence>
<dbReference type="Gene3D" id="3.30.200.20">
    <property type="entry name" value="Phosphorylase Kinase, domain 1"/>
    <property type="match status" value="1"/>
</dbReference>
<dbReference type="GeneID" id="14876282"/>
<dbReference type="Proteomes" id="UP000007797">
    <property type="component" value="Unassembled WGS sequence"/>
</dbReference>
<proteinExistence type="predicted"/>
<feature type="compositionally biased region" description="Low complexity" evidence="1">
    <location>
        <begin position="682"/>
        <end position="703"/>
    </location>
</feature>
<name>F4PJK5_CACFS</name>
<keyword evidence="3" id="KW-0418">Kinase</keyword>
<accession>F4PJK5</accession>
<evidence type="ECO:0000313" key="4">
    <source>
        <dbReference type="Proteomes" id="UP000007797"/>
    </source>
</evidence>
<dbReference type="InterPro" id="IPR011989">
    <property type="entry name" value="ARM-like"/>
</dbReference>
<feature type="compositionally biased region" description="Low complexity" evidence="1">
    <location>
        <begin position="633"/>
        <end position="647"/>
    </location>
</feature>
<dbReference type="InterPro" id="IPR051177">
    <property type="entry name" value="CIK-Related_Protein"/>
</dbReference>
<dbReference type="RefSeq" id="XP_004361630.1">
    <property type="nucleotide sequence ID" value="XM_004361573.1"/>
</dbReference>
<feature type="domain" description="Protein kinase" evidence="2">
    <location>
        <begin position="22"/>
        <end position="322"/>
    </location>
</feature>
<dbReference type="OrthoDB" id="79687at2759"/>
<feature type="compositionally biased region" description="Polar residues" evidence="1">
    <location>
        <begin position="921"/>
        <end position="935"/>
    </location>
</feature>
<evidence type="ECO:0000259" key="2">
    <source>
        <dbReference type="PROSITE" id="PS50011"/>
    </source>
</evidence>
<dbReference type="EMBL" id="GL883007">
    <property type="protein sequence ID" value="EGG23779.1"/>
    <property type="molecule type" value="Genomic_DNA"/>
</dbReference>
<protein>
    <submittedName>
        <fullName evidence="3">SCY1 family protein kinase</fullName>
    </submittedName>
</protein>
<dbReference type="Pfam" id="PF00069">
    <property type="entry name" value="Pkinase"/>
    <property type="match status" value="1"/>
</dbReference>
<feature type="region of interest" description="Disordered" evidence="1">
    <location>
        <begin position="880"/>
        <end position="944"/>
    </location>
</feature>
<organism evidence="3 4">
    <name type="scientific">Cavenderia fasciculata</name>
    <name type="common">Slime mold</name>
    <name type="synonym">Dictyostelium fasciculatum</name>
    <dbReference type="NCBI Taxonomy" id="261658"/>
    <lineage>
        <taxon>Eukaryota</taxon>
        <taxon>Amoebozoa</taxon>
        <taxon>Evosea</taxon>
        <taxon>Eumycetozoa</taxon>
        <taxon>Dictyostelia</taxon>
        <taxon>Acytosteliales</taxon>
        <taxon>Cavenderiaceae</taxon>
        <taxon>Cavenderia</taxon>
    </lineage>
</organism>
<feature type="region of interest" description="Disordered" evidence="1">
    <location>
        <begin position="682"/>
        <end position="803"/>
    </location>
</feature>
<dbReference type="PANTHER" id="PTHR12984:SF6">
    <property type="entry name" value="SCY1-LIKE PROTEIN 2"/>
    <property type="match status" value="1"/>
</dbReference>
<dbReference type="PANTHER" id="PTHR12984">
    <property type="entry name" value="SCY1-RELATED S/T PROTEIN KINASE-LIKE"/>
    <property type="match status" value="1"/>
</dbReference>
<dbReference type="Gene3D" id="1.25.10.10">
    <property type="entry name" value="Leucine-rich Repeat Variant"/>
    <property type="match status" value="1"/>
</dbReference>
<gene>
    <name evidence="3" type="primary">scy2</name>
    <name evidence="3" type="ORF">DFA_05915</name>
</gene>
<feature type="region of interest" description="Disordered" evidence="1">
    <location>
        <begin position="1022"/>
        <end position="1057"/>
    </location>
</feature>
<dbReference type="AlphaFoldDB" id="F4PJK5"/>
<dbReference type="InterPro" id="IPR011009">
    <property type="entry name" value="Kinase-like_dom_sf"/>
</dbReference>
<dbReference type="STRING" id="1054147.F4PJK5"/>
<dbReference type="GO" id="GO:0005524">
    <property type="term" value="F:ATP binding"/>
    <property type="evidence" value="ECO:0007669"/>
    <property type="project" value="InterPro"/>
</dbReference>
<evidence type="ECO:0000313" key="3">
    <source>
        <dbReference type="EMBL" id="EGG23779.1"/>
    </source>
</evidence>
<dbReference type="InterPro" id="IPR016024">
    <property type="entry name" value="ARM-type_fold"/>
</dbReference>
<dbReference type="OMA" id="MAHKCIP"/>
<dbReference type="PROSITE" id="PS50011">
    <property type="entry name" value="PROTEIN_KINASE_DOM"/>
    <property type="match status" value="1"/>
</dbReference>
<dbReference type="SUPFAM" id="SSF56112">
    <property type="entry name" value="Protein kinase-like (PK-like)"/>
    <property type="match status" value="1"/>
</dbReference>
<keyword evidence="4" id="KW-1185">Reference proteome</keyword>
<feature type="region of interest" description="Disordered" evidence="1">
    <location>
        <begin position="820"/>
        <end position="843"/>
    </location>
</feature>
<dbReference type="Gene3D" id="1.10.510.10">
    <property type="entry name" value="Transferase(Phosphotransferase) domain 1"/>
    <property type="match status" value="1"/>
</dbReference>
<dbReference type="KEGG" id="dfa:DFA_05915"/>
<reference evidence="4" key="1">
    <citation type="journal article" date="2011" name="Genome Res.">
        <title>Phylogeny-wide analysis of social amoeba genomes highlights ancient origins for complex intercellular communication.</title>
        <authorList>
            <person name="Heidel A.J."/>
            <person name="Lawal H.M."/>
            <person name="Felder M."/>
            <person name="Schilde C."/>
            <person name="Helps N.R."/>
            <person name="Tunggal B."/>
            <person name="Rivero F."/>
            <person name="John U."/>
            <person name="Schleicher M."/>
            <person name="Eichinger L."/>
            <person name="Platzer M."/>
            <person name="Noegel A.A."/>
            <person name="Schaap P."/>
            <person name="Gloeckner G."/>
        </authorList>
    </citation>
    <scope>NUCLEOTIDE SEQUENCE [LARGE SCALE GENOMIC DNA]</scope>
    <source>
        <strain evidence="4">SH3</strain>
    </source>
</reference>
<feature type="compositionally biased region" description="Polar residues" evidence="1">
    <location>
        <begin position="657"/>
        <end position="667"/>
    </location>
</feature>
<keyword evidence="3" id="KW-0808">Transferase</keyword>
<dbReference type="SUPFAM" id="SSF48371">
    <property type="entry name" value="ARM repeat"/>
    <property type="match status" value="1"/>
</dbReference>
<dbReference type="InterPro" id="IPR000719">
    <property type="entry name" value="Prot_kinase_dom"/>
</dbReference>
<dbReference type="SMART" id="SM00220">
    <property type="entry name" value="S_TKc"/>
    <property type="match status" value="1"/>
</dbReference>